<dbReference type="GO" id="GO:0006629">
    <property type="term" value="P:lipid metabolic process"/>
    <property type="evidence" value="ECO:0007669"/>
    <property type="project" value="InterPro"/>
</dbReference>
<evidence type="ECO:0000313" key="5">
    <source>
        <dbReference type="Proteomes" id="UP000298493"/>
    </source>
</evidence>
<evidence type="ECO:0000256" key="3">
    <source>
        <dbReference type="SAM" id="Phobius"/>
    </source>
</evidence>
<name>A0A4Z1NW37_9PEZI</name>
<dbReference type="OrthoDB" id="4153866at2759"/>
<keyword evidence="5" id="KW-1185">Reference proteome</keyword>
<evidence type="ECO:0000256" key="1">
    <source>
        <dbReference type="ARBA" id="ARBA00008858"/>
    </source>
</evidence>
<accession>A0A4Z1NW37</accession>
<proteinExistence type="inferred from homology"/>
<keyword evidence="3" id="KW-0812">Transmembrane</keyword>
<dbReference type="PANTHER" id="PTHR31571:SF1">
    <property type="entry name" value="ALTERED INHERITANCE OF MITOCHONDRIA PROTEIN 6"/>
    <property type="match status" value="1"/>
</dbReference>
<comment type="caution">
    <text evidence="4">The sequence shown here is derived from an EMBL/GenBank/DDBJ whole genome shotgun (WGS) entry which is preliminary data.</text>
</comment>
<dbReference type="AlphaFoldDB" id="A0A4Z1NW37"/>
<dbReference type="InterPro" id="IPR017946">
    <property type="entry name" value="PLC-like_Pdiesterase_TIM-brl"/>
</dbReference>
<protein>
    <recommendedName>
        <fullName evidence="2">Altered inheritance of mitochondria protein 6</fullName>
    </recommendedName>
</protein>
<keyword evidence="3" id="KW-0472">Membrane</keyword>
<dbReference type="EMBL" id="SNSC02000020">
    <property type="protein sequence ID" value="TID15564.1"/>
    <property type="molecule type" value="Genomic_DNA"/>
</dbReference>
<reference evidence="4 5" key="1">
    <citation type="submission" date="2019-04" db="EMBL/GenBank/DDBJ databases">
        <title>High contiguity whole genome sequence and gene annotation resource for two Venturia nashicola isolates.</title>
        <authorList>
            <person name="Prokchorchik M."/>
            <person name="Won K."/>
            <person name="Lee Y."/>
            <person name="Choi E.D."/>
            <person name="Segonzac C."/>
            <person name="Sohn K.H."/>
        </authorList>
    </citation>
    <scope>NUCLEOTIDE SEQUENCE [LARGE SCALE GENOMIC DNA]</scope>
    <source>
        <strain evidence="4 5">PRI2</strain>
    </source>
</reference>
<dbReference type="STRING" id="86259.A0A4Z1NW37"/>
<feature type="transmembrane region" description="Helical" evidence="3">
    <location>
        <begin position="71"/>
        <end position="96"/>
    </location>
</feature>
<dbReference type="GO" id="GO:0008081">
    <property type="term" value="F:phosphoric diester hydrolase activity"/>
    <property type="evidence" value="ECO:0007669"/>
    <property type="project" value="InterPro"/>
</dbReference>
<dbReference type="Proteomes" id="UP000298493">
    <property type="component" value="Unassembled WGS sequence"/>
</dbReference>
<dbReference type="PANTHER" id="PTHR31571">
    <property type="entry name" value="ALTERED INHERITANCE OF MITOCHONDRIA PROTEIN 6"/>
    <property type="match status" value="1"/>
</dbReference>
<sequence>MSFPEDVAKAGSSKAQETFDDVEKFKPIVNETDISDLRRTRSRWRRFMDASLRQLSSVEVGRKRAWYARGVFVLAVFILVGGIGFLIYFSLAMALLHRLSPVTPHNGIEQIISKWKEPESASAMQTSWLPNFSTGVAPKPIHSHNDYDRDIPLFRALSVGCTSVEADIWNINNDLQVGHTRRALKPARTLQSLYLNPIMNILNSQNNQNPNVNVSEPFIGVFNHAPKESLILMLDFKESADILFPLVMSQLAPFREAGYLTHYDGSKIVQAPLTIVASGEASRRLDLISTTNGTIFADAPLIELAQPNCPYNSTNSFYASASISRSIHSEISFGGMTYPQKIIVQDLVKQAQSKGLRARFWATPSWPVALRDRVWKQLERSQVGMLNVDDVRVAAMWNWEWCVVAGIRLC</sequence>
<evidence type="ECO:0000313" key="4">
    <source>
        <dbReference type="EMBL" id="TID15564.1"/>
    </source>
</evidence>
<evidence type="ECO:0000256" key="2">
    <source>
        <dbReference type="ARBA" id="ARBA00014286"/>
    </source>
</evidence>
<comment type="similarity">
    <text evidence="1">Belongs to the AIM6 family.</text>
</comment>
<gene>
    <name evidence="4" type="ORF">E6O75_ATG07892</name>
</gene>
<dbReference type="SUPFAM" id="SSF51695">
    <property type="entry name" value="PLC-like phosphodiesterases"/>
    <property type="match status" value="1"/>
</dbReference>
<keyword evidence="3" id="KW-1133">Transmembrane helix</keyword>
<organism evidence="4 5">
    <name type="scientific">Venturia nashicola</name>
    <dbReference type="NCBI Taxonomy" id="86259"/>
    <lineage>
        <taxon>Eukaryota</taxon>
        <taxon>Fungi</taxon>
        <taxon>Dikarya</taxon>
        <taxon>Ascomycota</taxon>
        <taxon>Pezizomycotina</taxon>
        <taxon>Dothideomycetes</taxon>
        <taxon>Pleosporomycetidae</taxon>
        <taxon>Venturiales</taxon>
        <taxon>Venturiaceae</taxon>
        <taxon>Venturia</taxon>
    </lineage>
</organism>
<dbReference type="InterPro" id="IPR051236">
    <property type="entry name" value="HAT_RTT109-like"/>
</dbReference>